<dbReference type="Pfam" id="PF02803">
    <property type="entry name" value="Thiolase_C"/>
    <property type="match status" value="1"/>
</dbReference>
<evidence type="ECO:0000256" key="3">
    <source>
        <dbReference type="ARBA" id="ARBA00022723"/>
    </source>
</evidence>
<dbReference type="InterPro" id="IPR020617">
    <property type="entry name" value="Thiolase_C"/>
</dbReference>
<dbReference type="GeneID" id="42006845"/>
<dbReference type="GO" id="GO:0046872">
    <property type="term" value="F:metal ion binding"/>
    <property type="evidence" value="ECO:0007669"/>
    <property type="project" value="UniProtKB-KW"/>
</dbReference>
<comment type="similarity">
    <text evidence="1 7">Belongs to the thiolase-like superfamily. Thiolase family.</text>
</comment>
<evidence type="ECO:0000256" key="4">
    <source>
        <dbReference type="ARBA" id="ARBA00022958"/>
    </source>
</evidence>
<dbReference type="OrthoDB" id="5404651at2759"/>
<evidence type="ECO:0000313" key="10">
    <source>
        <dbReference type="EMBL" id="TPX30950.1"/>
    </source>
</evidence>
<keyword evidence="4" id="KW-0630">Potassium</keyword>
<dbReference type="PANTHER" id="PTHR18919">
    <property type="entry name" value="ACETYL-COA C-ACYLTRANSFERASE"/>
    <property type="match status" value="1"/>
</dbReference>
<dbReference type="PIRSF" id="PIRSF000429">
    <property type="entry name" value="Ac-CoA_Ac_transf"/>
    <property type="match status" value="1"/>
</dbReference>
<dbReference type="InterPro" id="IPR020613">
    <property type="entry name" value="Thiolase_CS"/>
</dbReference>
<evidence type="ECO:0000256" key="5">
    <source>
        <dbReference type="ARBA" id="ARBA00023315"/>
    </source>
</evidence>
<dbReference type="Gene3D" id="3.40.47.10">
    <property type="match status" value="2"/>
</dbReference>
<dbReference type="PROSITE" id="PS00098">
    <property type="entry name" value="THIOLASE_1"/>
    <property type="match status" value="1"/>
</dbReference>
<name>A0A507BKD0_9FUNG</name>
<organism evidence="10 11">
    <name type="scientific">Synchytrium microbalum</name>
    <dbReference type="NCBI Taxonomy" id="1806994"/>
    <lineage>
        <taxon>Eukaryota</taxon>
        <taxon>Fungi</taxon>
        <taxon>Fungi incertae sedis</taxon>
        <taxon>Chytridiomycota</taxon>
        <taxon>Chytridiomycota incertae sedis</taxon>
        <taxon>Chytridiomycetes</taxon>
        <taxon>Synchytriales</taxon>
        <taxon>Synchytriaceae</taxon>
        <taxon>Synchytrium</taxon>
    </lineage>
</organism>
<dbReference type="InterPro" id="IPR016039">
    <property type="entry name" value="Thiolase-like"/>
</dbReference>
<keyword evidence="2 7" id="KW-0808">Transferase</keyword>
<dbReference type="Pfam" id="PF00108">
    <property type="entry name" value="Thiolase_N"/>
    <property type="match status" value="1"/>
</dbReference>
<proteinExistence type="inferred from homology"/>
<dbReference type="GO" id="GO:0005739">
    <property type="term" value="C:mitochondrion"/>
    <property type="evidence" value="ECO:0007669"/>
    <property type="project" value="TreeGrafter"/>
</dbReference>
<feature type="active site" description="Acyl-thioester intermediate" evidence="6">
    <location>
        <position position="96"/>
    </location>
</feature>
<dbReference type="PANTHER" id="PTHR18919:SF156">
    <property type="entry name" value="ACETYL-COA ACETYLTRANSFERASE, MITOCHONDRIAL"/>
    <property type="match status" value="1"/>
</dbReference>
<gene>
    <name evidence="10" type="ORF">SmJEL517_g05622</name>
</gene>
<feature type="active site" description="Proton acceptor" evidence="6">
    <location>
        <position position="380"/>
    </location>
</feature>
<dbReference type="NCBIfam" id="TIGR01930">
    <property type="entry name" value="AcCoA-C-Actrans"/>
    <property type="match status" value="1"/>
</dbReference>
<dbReference type="SUPFAM" id="SSF53901">
    <property type="entry name" value="Thiolase-like"/>
    <property type="match status" value="2"/>
</dbReference>
<dbReference type="STRING" id="1806994.A0A507BKD0"/>
<dbReference type="EMBL" id="QEAO01000053">
    <property type="protein sequence ID" value="TPX30950.1"/>
    <property type="molecule type" value="Genomic_DNA"/>
</dbReference>
<feature type="active site" description="Proton acceptor" evidence="6">
    <location>
        <position position="352"/>
    </location>
</feature>
<protein>
    <recommendedName>
        <fullName evidence="12">Acetyl-CoA C-acetyltransferase</fullName>
    </recommendedName>
</protein>
<evidence type="ECO:0000256" key="2">
    <source>
        <dbReference type="ARBA" id="ARBA00022679"/>
    </source>
</evidence>
<evidence type="ECO:0000256" key="7">
    <source>
        <dbReference type="RuleBase" id="RU003557"/>
    </source>
</evidence>
<accession>A0A507BKD0</accession>
<dbReference type="CDD" id="cd00751">
    <property type="entry name" value="thiolase"/>
    <property type="match status" value="1"/>
</dbReference>
<dbReference type="InterPro" id="IPR020615">
    <property type="entry name" value="Thiolase_acyl_enz_int_AS"/>
</dbReference>
<dbReference type="InterPro" id="IPR002155">
    <property type="entry name" value="Thiolase"/>
</dbReference>
<keyword evidence="11" id="KW-1185">Reference proteome</keyword>
<dbReference type="Proteomes" id="UP000319731">
    <property type="component" value="Unassembled WGS sequence"/>
</dbReference>
<keyword evidence="5 7" id="KW-0012">Acyltransferase</keyword>
<dbReference type="GO" id="GO:0006635">
    <property type="term" value="P:fatty acid beta-oxidation"/>
    <property type="evidence" value="ECO:0007669"/>
    <property type="project" value="TreeGrafter"/>
</dbReference>
<evidence type="ECO:0008006" key="12">
    <source>
        <dbReference type="Google" id="ProtNLM"/>
    </source>
</evidence>
<evidence type="ECO:0000313" key="11">
    <source>
        <dbReference type="Proteomes" id="UP000319731"/>
    </source>
</evidence>
<dbReference type="GO" id="GO:0003985">
    <property type="term" value="F:acetyl-CoA C-acetyltransferase activity"/>
    <property type="evidence" value="ECO:0007669"/>
    <property type="project" value="TreeGrafter"/>
</dbReference>
<dbReference type="RefSeq" id="XP_031022500.1">
    <property type="nucleotide sequence ID" value="XM_031171548.1"/>
</dbReference>
<evidence type="ECO:0000256" key="6">
    <source>
        <dbReference type="PIRSR" id="PIRSR000429-1"/>
    </source>
</evidence>
<evidence type="ECO:0000259" key="9">
    <source>
        <dbReference type="Pfam" id="PF02803"/>
    </source>
</evidence>
<feature type="domain" description="Thiolase C-terminal" evidence="9">
    <location>
        <begin position="274"/>
        <end position="381"/>
    </location>
</feature>
<sequence>MSTLLRATKSTFASAKRSVARAYSTQANDIVIVSAVRSPIVVKAAVARANIAPEAVEDLLFGNVISSNVGQAPARQVVIKAGLPVSTEATTINKVCASGMKTVTLAATQMMVGLRDVCVAGGMESMSNIPYYVPRGLQYGHSKILDGIIRDGLWDAYDDIHMGNCAEMTAVEYKVSREEQDEHALESYRRAAQAWKDGLYANEIVPITVKDRKGERSVTEDEEYKNLDVSKVPKLKSAFQKGGSVTAANSSKINDGAAALVLMTASKAKELNVTPLARILSFADAATSPKLFTIAPSLAIPIALKRAGLQVSDVNLWEINEAFSVVIRANEKIMKLDPSKVNARGGGVALGHPIGASGARIVVSLVHALSSGQIGGAAICM</sequence>
<reference evidence="10 11" key="1">
    <citation type="journal article" date="2019" name="Sci. Rep.">
        <title>Comparative genomics of chytrid fungi reveal insights into the obligate biotrophic and pathogenic lifestyle of Synchytrium endobioticum.</title>
        <authorList>
            <person name="van de Vossenberg B.T.L.H."/>
            <person name="Warris S."/>
            <person name="Nguyen H.D.T."/>
            <person name="van Gent-Pelzer M.P.E."/>
            <person name="Joly D.L."/>
            <person name="van de Geest H.C."/>
            <person name="Bonants P.J.M."/>
            <person name="Smith D.S."/>
            <person name="Levesque C.A."/>
            <person name="van der Lee T.A.J."/>
        </authorList>
    </citation>
    <scope>NUCLEOTIDE SEQUENCE [LARGE SCALE GENOMIC DNA]</scope>
    <source>
        <strain evidence="10 11">JEL517</strain>
    </source>
</reference>
<dbReference type="PROSITE" id="PS00737">
    <property type="entry name" value="THIOLASE_2"/>
    <property type="match status" value="1"/>
</dbReference>
<evidence type="ECO:0000259" key="8">
    <source>
        <dbReference type="Pfam" id="PF00108"/>
    </source>
</evidence>
<dbReference type="AlphaFoldDB" id="A0A507BKD0"/>
<evidence type="ECO:0000256" key="1">
    <source>
        <dbReference type="ARBA" id="ARBA00010982"/>
    </source>
</evidence>
<keyword evidence="3" id="KW-0479">Metal-binding</keyword>
<feature type="domain" description="Thiolase N-terminal" evidence="8">
    <location>
        <begin position="40"/>
        <end position="265"/>
    </location>
</feature>
<comment type="caution">
    <text evidence="10">The sequence shown here is derived from an EMBL/GenBank/DDBJ whole genome shotgun (WGS) entry which is preliminary data.</text>
</comment>
<dbReference type="InterPro" id="IPR020616">
    <property type="entry name" value="Thiolase_N"/>
</dbReference>